<dbReference type="FunFam" id="3.40.190.10:FF:000004">
    <property type="entry name" value="Porphobilinogen deaminase"/>
    <property type="match status" value="1"/>
</dbReference>
<dbReference type="GeneID" id="89458003"/>
<protein>
    <recommendedName>
        <fullName evidence="8">Porphobilinogen deaminase</fullName>
        <shortName evidence="8">PBG</shortName>
        <ecNumber evidence="8">2.5.1.61</ecNumber>
    </recommendedName>
    <alternativeName>
        <fullName evidence="8">Hydroxymethylbilane synthase</fullName>
        <shortName evidence="8">HMBS</shortName>
    </alternativeName>
    <alternativeName>
        <fullName evidence="8">Pre-uroporphyrinogen synthase</fullName>
    </alternativeName>
</protein>
<dbReference type="InterPro" id="IPR022419">
    <property type="entry name" value="Porphobilin_deaminase_cofac_BS"/>
</dbReference>
<evidence type="ECO:0000256" key="2">
    <source>
        <dbReference type="ARBA" id="ARBA00004735"/>
    </source>
</evidence>
<dbReference type="PIRSF" id="PIRSF001438">
    <property type="entry name" value="4pyrrol_synth_OHMeBilane_synth"/>
    <property type="match status" value="1"/>
</dbReference>
<reference evidence="11" key="1">
    <citation type="submission" date="2023-07" db="EMBL/GenBank/DDBJ databases">
        <title>Genome content predicts the carbon catabolic preferences of heterotrophic bacteria.</title>
        <authorList>
            <person name="Gralka M."/>
        </authorList>
    </citation>
    <scope>NUCLEOTIDE SEQUENCE</scope>
    <source>
        <strain evidence="11">I2M16</strain>
    </source>
</reference>
<evidence type="ECO:0000259" key="10">
    <source>
        <dbReference type="Pfam" id="PF03900"/>
    </source>
</evidence>
<evidence type="ECO:0000259" key="9">
    <source>
        <dbReference type="Pfam" id="PF01379"/>
    </source>
</evidence>
<dbReference type="FunFam" id="3.30.160.40:FF:000002">
    <property type="entry name" value="Porphobilinogen deaminase"/>
    <property type="match status" value="1"/>
</dbReference>
<comment type="subunit">
    <text evidence="4 8">Monomer.</text>
</comment>
<evidence type="ECO:0000313" key="12">
    <source>
        <dbReference type="Proteomes" id="UP001169862"/>
    </source>
</evidence>
<dbReference type="SUPFAM" id="SSF54782">
    <property type="entry name" value="Porphobilinogen deaminase (hydroxymethylbilane synthase), C-terminal domain"/>
    <property type="match status" value="1"/>
</dbReference>
<dbReference type="InterPro" id="IPR000860">
    <property type="entry name" value="HemC"/>
</dbReference>
<comment type="caution">
    <text evidence="11">The sequence shown here is derived from an EMBL/GenBank/DDBJ whole genome shotgun (WGS) entry which is preliminary data.</text>
</comment>
<feature type="domain" description="Porphobilinogen deaminase C-terminal" evidence="10">
    <location>
        <begin position="230"/>
        <end position="301"/>
    </location>
</feature>
<comment type="similarity">
    <text evidence="3 8">Belongs to the HMBS family.</text>
</comment>
<dbReference type="Proteomes" id="UP001169862">
    <property type="component" value="Unassembled WGS sequence"/>
</dbReference>
<dbReference type="SUPFAM" id="SSF53850">
    <property type="entry name" value="Periplasmic binding protein-like II"/>
    <property type="match status" value="1"/>
</dbReference>
<proteinExistence type="inferred from homology"/>
<dbReference type="GO" id="GO:0005737">
    <property type="term" value="C:cytoplasm"/>
    <property type="evidence" value="ECO:0007669"/>
    <property type="project" value="UniProtKB-UniRule"/>
</dbReference>
<dbReference type="PANTHER" id="PTHR11557">
    <property type="entry name" value="PORPHOBILINOGEN DEAMINASE"/>
    <property type="match status" value="1"/>
</dbReference>
<keyword evidence="5 8" id="KW-0808">Transferase</keyword>
<dbReference type="PROSITE" id="PS00533">
    <property type="entry name" value="PORPHOBILINOGEN_DEAM"/>
    <property type="match status" value="1"/>
</dbReference>
<organism evidence="11 12">
    <name type="scientific">Neptunomonas phycophila</name>
    <dbReference type="NCBI Taxonomy" id="1572645"/>
    <lineage>
        <taxon>Bacteria</taxon>
        <taxon>Pseudomonadati</taxon>
        <taxon>Pseudomonadota</taxon>
        <taxon>Gammaproteobacteria</taxon>
        <taxon>Oceanospirillales</taxon>
        <taxon>Oceanospirillaceae</taxon>
        <taxon>Neptunomonas</taxon>
    </lineage>
</organism>
<gene>
    <name evidence="8 11" type="primary">hemC</name>
    <name evidence="11" type="ORF">Q4490_06495</name>
</gene>
<dbReference type="RefSeq" id="WP_075174020.1">
    <property type="nucleotide sequence ID" value="NZ_CAXHZV010000028.1"/>
</dbReference>
<evidence type="ECO:0000256" key="1">
    <source>
        <dbReference type="ARBA" id="ARBA00002869"/>
    </source>
</evidence>
<feature type="domain" description="Porphobilinogen deaminase N-terminal" evidence="9">
    <location>
        <begin position="10"/>
        <end position="217"/>
    </location>
</feature>
<dbReference type="GO" id="GO:0006782">
    <property type="term" value="P:protoporphyrinogen IX biosynthetic process"/>
    <property type="evidence" value="ECO:0007669"/>
    <property type="project" value="UniProtKB-UniRule"/>
</dbReference>
<comment type="catalytic activity">
    <reaction evidence="7 8">
        <text>4 porphobilinogen + H2O = hydroxymethylbilane + 4 NH4(+)</text>
        <dbReference type="Rhea" id="RHEA:13185"/>
        <dbReference type="ChEBI" id="CHEBI:15377"/>
        <dbReference type="ChEBI" id="CHEBI:28938"/>
        <dbReference type="ChEBI" id="CHEBI:57845"/>
        <dbReference type="ChEBI" id="CHEBI:58126"/>
        <dbReference type="EC" id="2.5.1.61"/>
    </reaction>
</comment>
<dbReference type="EC" id="2.5.1.61" evidence="8"/>
<comment type="pathway">
    <text evidence="2">Porphyrin-containing compound metabolism; protoporphyrin-IX biosynthesis; coproporphyrinogen-III from 5-aminolevulinate: step 2/4.</text>
</comment>
<dbReference type="Pfam" id="PF03900">
    <property type="entry name" value="Porphobil_deamC"/>
    <property type="match status" value="1"/>
</dbReference>
<evidence type="ECO:0000256" key="8">
    <source>
        <dbReference type="HAMAP-Rule" id="MF_00260"/>
    </source>
</evidence>
<accession>A0AAW7XK54</accession>
<feature type="modified residue" description="S-(dipyrrolylmethanemethyl)cysteine" evidence="8">
    <location>
        <position position="246"/>
    </location>
</feature>
<comment type="function">
    <text evidence="1 8">Tetrapolymerization of the monopyrrole PBG into the hydroxymethylbilane pre-uroporphyrinogen in several discrete steps.</text>
</comment>
<sequence length="320" mass="34999">MQNNIQKKRVRIATRKSLLALWQAEYVKAELEKHHPGIEVELLGMSTRGDKILDTPLAKVGGKGLFVKELEVAMLENRADIAVHSMKDVPMEFPEGLGLSVICPRERPTDAFVSNRFNTLAELPQGAIVGTSSLRRQALLREQRPDLEIHDLRGNVQTRLSKLDDGQYDAIILATAGLIRLELQDRIRTELSADICLPAGGQGAVGIECRLDDHEMIELLAPLHDARTAACVTAERAMNRRLEGGCQVPIACFAVLNEAEDEVYLRGLVAKPDGTTVLRDEERGAPENAEQMGIALAERLLDAGAQEILSAVYASGNAQA</sequence>
<evidence type="ECO:0000256" key="6">
    <source>
        <dbReference type="ARBA" id="ARBA00023244"/>
    </source>
</evidence>
<dbReference type="CDD" id="cd13646">
    <property type="entry name" value="PBP2_EcHMBS_like"/>
    <property type="match status" value="1"/>
</dbReference>
<dbReference type="PRINTS" id="PR00151">
    <property type="entry name" value="PORPHBDMNASE"/>
</dbReference>
<dbReference type="Gene3D" id="3.30.160.40">
    <property type="entry name" value="Porphobilinogen deaminase, C-terminal domain"/>
    <property type="match status" value="1"/>
</dbReference>
<dbReference type="Pfam" id="PF01379">
    <property type="entry name" value="Porphobil_deam"/>
    <property type="match status" value="1"/>
</dbReference>
<dbReference type="GO" id="GO:0004418">
    <property type="term" value="F:hydroxymethylbilane synthase activity"/>
    <property type="evidence" value="ECO:0007669"/>
    <property type="project" value="UniProtKB-UniRule"/>
</dbReference>
<comment type="cofactor">
    <cofactor evidence="8">
        <name>dipyrromethane</name>
        <dbReference type="ChEBI" id="CHEBI:60342"/>
    </cofactor>
    <text evidence="8">Binds 1 dipyrromethane group covalently.</text>
</comment>
<dbReference type="EMBL" id="JAUOPG010000003">
    <property type="protein sequence ID" value="MDO6453210.1"/>
    <property type="molecule type" value="Genomic_DNA"/>
</dbReference>
<name>A0AAW7XK54_9GAMM</name>
<dbReference type="FunFam" id="3.40.190.10:FF:000005">
    <property type="entry name" value="Porphobilinogen deaminase"/>
    <property type="match status" value="1"/>
</dbReference>
<comment type="miscellaneous">
    <text evidence="8">The porphobilinogen subunits are added to the dipyrromethane group.</text>
</comment>
<evidence type="ECO:0000256" key="7">
    <source>
        <dbReference type="ARBA" id="ARBA00048169"/>
    </source>
</evidence>
<evidence type="ECO:0000313" key="11">
    <source>
        <dbReference type="EMBL" id="MDO6453210.1"/>
    </source>
</evidence>
<keyword evidence="6 8" id="KW-0627">Porphyrin biosynthesis</keyword>
<dbReference type="HAMAP" id="MF_00260">
    <property type="entry name" value="Porphobil_deam"/>
    <property type="match status" value="1"/>
</dbReference>
<dbReference type="PANTHER" id="PTHR11557:SF0">
    <property type="entry name" value="PORPHOBILINOGEN DEAMINASE"/>
    <property type="match status" value="1"/>
</dbReference>
<dbReference type="InterPro" id="IPR022417">
    <property type="entry name" value="Porphobilin_deaminase_N"/>
</dbReference>
<dbReference type="Gene3D" id="3.40.190.10">
    <property type="entry name" value="Periplasmic binding protein-like II"/>
    <property type="match status" value="2"/>
</dbReference>
<dbReference type="InterPro" id="IPR036803">
    <property type="entry name" value="Porphobilinogen_deaminase_C_sf"/>
</dbReference>
<dbReference type="NCBIfam" id="TIGR00212">
    <property type="entry name" value="hemC"/>
    <property type="match status" value="1"/>
</dbReference>
<evidence type="ECO:0000256" key="5">
    <source>
        <dbReference type="ARBA" id="ARBA00022679"/>
    </source>
</evidence>
<evidence type="ECO:0000256" key="4">
    <source>
        <dbReference type="ARBA" id="ARBA00011245"/>
    </source>
</evidence>
<dbReference type="AlphaFoldDB" id="A0AAW7XK54"/>
<evidence type="ECO:0000256" key="3">
    <source>
        <dbReference type="ARBA" id="ARBA00005638"/>
    </source>
</evidence>
<dbReference type="InterPro" id="IPR022418">
    <property type="entry name" value="Porphobilinogen_deaminase_C"/>
</dbReference>